<proteinExistence type="predicted"/>
<sequence length="95" mass="10691">MEFLLTHKSEGQGSFIDFIHGNLNNVNRRSYIAIVTPDITDENKNEFIDLKSKGYDINLFYYSQALGVIEDINVLVTAGVKCYSILELINGNSSQ</sequence>
<gene>
    <name evidence="1" type="ORF">SDC9_210280</name>
</gene>
<organism evidence="1">
    <name type="scientific">bioreactor metagenome</name>
    <dbReference type="NCBI Taxonomy" id="1076179"/>
    <lineage>
        <taxon>unclassified sequences</taxon>
        <taxon>metagenomes</taxon>
        <taxon>ecological metagenomes</taxon>
    </lineage>
</organism>
<reference evidence="1" key="1">
    <citation type="submission" date="2019-08" db="EMBL/GenBank/DDBJ databases">
        <authorList>
            <person name="Kucharzyk K."/>
            <person name="Murdoch R.W."/>
            <person name="Higgins S."/>
            <person name="Loffler F."/>
        </authorList>
    </citation>
    <scope>NUCLEOTIDE SEQUENCE</scope>
</reference>
<name>A0A645JFZ5_9ZZZZ</name>
<dbReference type="AlphaFoldDB" id="A0A645JFZ5"/>
<dbReference type="EMBL" id="VSSQ01140666">
    <property type="protein sequence ID" value="MPN62531.1"/>
    <property type="molecule type" value="Genomic_DNA"/>
</dbReference>
<evidence type="ECO:0000313" key="1">
    <source>
        <dbReference type="EMBL" id="MPN62531.1"/>
    </source>
</evidence>
<accession>A0A645JFZ5</accession>
<comment type="caution">
    <text evidence="1">The sequence shown here is derived from an EMBL/GenBank/DDBJ whole genome shotgun (WGS) entry which is preliminary data.</text>
</comment>
<protein>
    <submittedName>
        <fullName evidence="1">Uncharacterized protein</fullName>
    </submittedName>
</protein>